<keyword evidence="3" id="KW-1185">Reference proteome</keyword>
<feature type="region of interest" description="Disordered" evidence="1">
    <location>
        <begin position="334"/>
        <end position="361"/>
    </location>
</feature>
<dbReference type="InParanoid" id="B8C4M9"/>
<dbReference type="RefSeq" id="XP_002291647.1">
    <property type="nucleotide sequence ID" value="XM_002291611.1"/>
</dbReference>
<evidence type="ECO:0000313" key="3">
    <source>
        <dbReference type="Proteomes" id="UP000001449"/>
    </source>
</evidence>
<name>B8C4M9_THAPS</name>
<dbReference type="HOGENOM" id="CLU_329989_0_0_1"/>
<proteinExistence type="predicted"/>
<dbReference type="KEGG" id="tps:THAPSDRAFT_6552"/>
<evidence type="ECO:0000256" key="1">
    <source>
        <dbReference type="SAM" id="MobiDB-lite"/>
    </source>
</evidence>
<dbReference type="GeneID" id="7444618"/>
<protein>
    <submittedName>
        <fullName evidence="2">Uncharacterized protein</fullName>
    </submittedName>
</protein>
<feature type="compositionally biased region" description="Basic and acidic residues" evidence="1">
    <location>
        <begin position="334"/>
        <end position="358"/>
    </location>
</feature>
<feature type="compositionally biased region" description="Polar residues" evidence="1">
    <location>
        <begin position="113"/>
        <end position="123"/>
    </location>
</feature>
<dbReference type="EMBL" id="CM000643">
    <property type="protein sequence ID" value="EED91754.1"/>
    <property type="molecule type" value="Genomic_DNA"/>
</dbReference>
<dbReference type="Proteomes" id="UP000001449">
    <property type="component" value="Chromosome 6"/>
</dbReference>
<evidence type="ECO:0000313" key="2">
    <source>
        <dbReference type="EMBL" id="EED91754.1"/>
    </source>
</evidence>
<dbReference type="AlphaFoldDB" id="B8C4M9"/>
<organism evidence="2 3">
    <name type="scientific">Thalassiosira pseudonana</name>
    <name type="common">Marine diatom</name>
    <name type="synonym">Cyclotella nana</name>
    <dbReference type="NCBI Taxonomy" id="35128"/>
    <lineage>
        <taxon>Eukaryota</taxon>
        <taxon>Sar</taxon>
        <taxon>Stramenopiles</taxon>
        <taxon>Ochrophyta</taxon>
        <taxon>Bacillariophyta</taxon>
        <taxon>Coscinodiscophyceae</taxon>
        <taxon>Thalassiosirophycidae</taxon>
        <taxon>Thalassiosirales</taxon>
        <taxon>Thalassiosiraceae</taxon>
        <taxon>Thalassiosira</taxon>
    </lineage>
</organism>
<feature type="compositionally biased region" description="Polar residues" evidence="1">
    <location>
        <begin position="27"/>
        <end position="36"/>
    </location>
</feature>
<reference evidence="2 3" key="1">
    <citation type="journal article" date="2004" name="Science">
        <title>The genome of the diatom Thalassiosira pseudonana: ecology, evolution, and metabolism.</title>
        <authorList>
            <person name="Armbrust E.V."/>
            <person name="Berges J.A."/>
            <person name="Bowler C."/>
            <person name="Green B.R."/>
            <person name="Martinez D."/>
            <person name="Putnam N.H."/>
            <person name="Zhou S."/>
            <person name="Allen A.E."/>
            <person name="Apt K.E."/>
            <person name="Bechner M."/>
            <person name="Brzezinski M.A."/>
            <person name="Chaal B.K."/>
            <person name="Chiovitti A."/>
            <person name="Davis A.K."/>
            <person name="Demarest M.S."/>
            <person name="Detter J.C."/>
            <person name="Glavina T."/>
            <person name="Goodstein D."/>
            <person name="Hadi M.Z."/>
            <person name="Hellsten U."/>
            <person name="Hildebrand M."/>
            <person name="Jenkins B.D."/>
            <person name="Jurka J."/>
            <person name="Kapitonov V.V."/>
            <person name="Kroger N."/>
            <person name="Lau W.W."/>
            <person name="Lane T.W."/>
            <person name="Larimer F.W."/>
            <person name="Lippmeier J.C."/>
            <person name="Lucas S."/>
            <person name="Medina M."/>
            <person name="Montsant A."/>
            <person name="Obornik M."/>
            <person name="Parker M.S."/>
            <person name="Palenik B."/>
            <person name="Pazour G.J."/>
            <person name="Richardson P.M."/>
            <person name="Rynearson T.A."/>
            <person name="Saito M.A."/>
            <person name="Schwartz D.C."/>
            <person name="Thamatrakoln K."/>
            <person name="Valentin K."/>
            <person name="Vardi A."/>
            <person name="Wilkerson F.P."/>
            <person name="Rokhsar D.S."/>
        </authorList>
    </citation>
    <scope>NUCLEOTIDE SEQUENCE [LARGE SCALE GENOMIC DNA]</scope>
    <source>
        <strain evidence="2 3">CCMP1335</strain>
    </source>
</reference>
<feature type="region of interest" description="Disordered" evidence="1">
    <location>
        <begin position="107"/>
        <end position="132"/>
    </location>
</feature>
<feature type="region of interest" description="Disordered" evidence="1">
    <location>
        <begin position="21"/>
        <end position="77"/>
    </location>
</feature>
<reference evidence="2 3" key="2">
    <citation type="journal article" date="2008" name="Nature">
        <title>The Phaeodactylum genome reveals the evolutionary history of diatom genomes.</title>
        <authorList>
            <person name="Bowler C."/>
            <person name="Allen A.E."/>
            <person name="Badger J.H."/>
            <person name="Grimwood J."/>
            <person name="Jabbari K."/>
            <person name="Kuo A."/>
            <person name="Maheswari U."/>
            <person name="Martens C."/>
            <person name="Maumus F."/>
            <person name="Otillar R.P."/>
            <person name="Rayko E."/>
            <person name="Salamov A."/>
            <person name="Vandepoele K."/>
            <person name="Beszteri B."/>
            <person name="Gruber A."/>
            <person name="Heijde M."/>
            <person name="Katinka M."/>
            <person name="Mock T."/>
            <person name="Valentin K."/>
            <person name="Verret F."/>
            <person name="Berges J.A."/>
            <person name="Brownlee C."/>
            <person name="Cadoret J.P."/>
            <person name="Chiovitti A."/>
            <person name="Choi C.J."/>
            <person name="Coesel S."/>
            <person name="De Martino A."/>
            <person name="Detter J.C."/>
            <person name="Durkin C."/>
            <person name="Falciatore A."/>
            <person name="Fournet J."/>
            <person name="Haruta M."/>
            <person name="Huysman M.J."/>
            <person name="Jenkins B.D."/>
            <person name="Jiroutova K."/>
            <person name="Jorgensen R.E."/>
            <person name="Joubert Y."/>
            <person name="Kaplan A."/>
            <person name="Kroger N."/>
            <person name="Kroth P.G."/>
            <person name="La Roche J."/>
            <person name="Lindquist E."/>
            <person name="Lommer M."/>
            <person name="Martin-Jezequel V."/>
            <person name="Lopez P.J."/>
            <person name="Lucas S."/>
            <person name="Mangogna M."/>
            <person name="McGinnis K."/>
            <person name="Medlin L.K."/>
            <person name="Montsant A."/>
            <person name="Oudot-Le Secq M.P."/>
            <person name="Napoli C."/>
            <person name="Obornik M."/>
            <person name="Parker M.S."/>
            <person name="Petit J.L."/>
            <person name="Porcel B.M."/>
            <person name="Poulsen N."/>
            <person name="Robison M."/>
            <person name="Rychlewski L."/>
            <person name="Rynearson T.A."/>
            <person name="Schmutz J."/>
            <person name="Shapiro H."/>
            <person name="Siaut M."/>
            <person name="Stanley M."/>
            <person name="Sussman M.R."/>
            <person name="Taylor A.R."/>
            <person name="Vardi A."/>
            <person name="von Dassow P."/>
            <person name="Vyverman W."/>
            <person name="Willis A."/>
            <person name="Wyrwicz L.S."/>
            <person name="Rokhsar D.S."/>
            <person name="Weissenbach J."/>
            <person name="Armbrust E.V."/>
            <person name="Green B.R."/>
            <person name="Van de Peer Y."/>
            <person name="Grigoriev I.V."/>
        </authorList>
    </citation>
    <scope>NUCLEOTIDE SEQUENCE [LARGE SCALE GENOMIC DNA]</scope>
    <source>
        <strain evidence="2 3">CCMP1335</strain>
    </source>
</reference>
<dbReference type="eggNOG" id="ENOG502T2VR">
    <property type="taxonomic scope" value="Eukaryota"/>
</dbReference>
<gene>
    <name evidence="2" type="ORF">THAPSDRAFT_6552</name>
</gene>
<sequence length="870" mass="98079">MRKRSLNQSNENLQHYQHIHQMGRGGSASTNTPPKSSSREHLHPTNAPSHLPPLHNHNALPPLHPKPAFKPQHGSALTGANPLQFQAVASLPVQYLARSLSWSSLSGSSGSGNCNTENSPKQTLASPSSASSLKSLLPSNELGSMVIKSSLVTGSFTNGASSNNSSMHEYYKHNTRLKRIDSFRTKMKPYLRRTLQLLIKLYNQLLNVKVTWKQKLLSLLLLTAASSIYIHVNMPTWENEREWTEWEHAMQQSVRDLVPPLPLGVDEEVVDSSSAKHRTATFERFSHLDHLRQFPDLRDRLSHQFDKASEYAVPVPDYELMGRVRGELARNLHEHAQQTCQRSKEKGRSERRRLEQNEFIRQPKLHDNTAKSTKHTLPVMGITVANDTPENRYLRRLLYTIDLTAVGSIVITWYDENTEAQLVDKQKVGLSHAIVDQALGEYIDAMGFVEVDWEEGAQHHDKIQSNMGEGNLQLASPESLSLMSQISSSIHQYCIFNGKRDAANMKNAKSTTPSLSSCQNELLILRFSTNLGCSSGVNNPLFTHPTAPHWLISNYDIAYPSGVLSNMGKEVHRIKQSKPDLAVHSFGYIYGRGNLENPWSNFVMTSCAVANVGVWDEDIFPAYYEDDDFRDRIRYIMGKWIDVVGGAKVLEGYEDAPQKLMDDAALIEYQTDRNVSVAHGPLSATSYISGTHATMKKVADEEKEENQRGFFHFLRSTPSQSEILSLTAQNPFHYESQRWKTVRELSDAQGFFRCKHGALPDAGEFGQDTLRYFGWNERFLMPFVNETRVTRFSNSRIGMEVGNPTENGGAAERSSAWSSWSFNATRRQCVHEGANMILAMPPSEERMNLTMQLRQSCSVCSVDAKPIYNW</sequence>
<feature type="compositionally biased region" description="Low complexity" evidence="1">
    <location>
        <begin position="46"/>
        <end position="61"/>
    </location>
</feature>
<accession>B8C4M9</accession>
<dbReference type="PaxDb" id="35128-Thaps6552"/>